<dbReference type="AlphaFoldDB" id="A0A822YGK1"/>
<evidence type="ECO:0000313" key="2">
    <source>
        <dbReference type="Proteomes" id="UP000607653"/>
    </source>
</evidence>
<accession>A0A822YGK1</accession>
<dbReference type="EMBL" id="DUZY01000003">
    <property type="protein sequence ID" value="DAD30379.1"/>
    <property type="molecule type" value="Genomic_DNA"/>
</dbReference>
<keyword evidence="2" id="KW-1185">Reference proteome</keyword>
<comment type="caution">
    <text evidence="1">The sequence shown here is derived from an EMBL/GenBank/DDBJ whole genome shotgun (WGS) entry which is preliminary data.</text>
</comment>
<proteinExistence type="predicted"/>
<dbReference type="Proteomes" id="UP000607653">
    <property type="component" value="Unassembled WGS sequence"/>
</dbReference>
<evidence type="ECO:0000313" key="1">
    <source>
        <dbReference type="EMBL" id="DAD30379.1"/>
    </source>
</evidence>
<gene>
    <name evidence="1" type="ORF">HUJ06_009230</name>
</gene>
<protein>
    <submittedName>
        <fullName evidence="1">Uncharacterized protein</fullName>
    </submittedName>
</protein>
<sequence length="41" mass="4642">MVGKSRMKEGECFDSGWKFGKSDKSGAEQVIMGEMCNFKMF</sequence>
<reference evidence="1 2" key="1">
    <citation type="journal article" date="2020" name="Mol. Biol. Evol.">
        <title>Distinct Expression and Methylation Patterns for Genes with Different Fates following a Single Whole-Genome Duplication in Flowering Plants.</title>
        <authorList>
            <person name="Shi T."/>
            <person name="Rahmani R.S."/>
            <person name="Gugger P.F."/>
            <person name="Wang M."/>
            <person name="Li H."/>
            <person name="Zhang Y."/>
            <person name="Li Z."/>
            <person name="Wang Q."/>
            <person name="Van de Peer Y."/>
            <person name="Marchal K."/>
            <person name="Chen J."/>
        </authorList>
    </citation>
    <scope>NUCLEOTIDE SEQUENCE [LARGE SCALE GENOMIC DNA]</scope>
    <source>
        <tissue evidence="1">Leaf</tissue>
    </source>
</reference>
<organism evidence="1 2">
    <name type="scientific">Nelumbo nucifera</name>
    <name type="common">Sacred lotus</name>
    <dbReference type="NCBI Taxonomy" id="4432"/>
    <lineage>
        <taxon>Eukaryota</taxon>
        <taxon>Viridiplantae</taxon>
        <taxon>Streptophyta</taxon>
        <taxon>Embryophyta</taxon>
        <taxon>Tracheophyta</taxon>
        <taxon>Spermatophyta</taxon>
        <taxon>Magnoliopsida</taxon>
        <taxon>Proteales</taxon>
        <taxon>Nelumbonaceae</taxon>
        <taxon>Nelumbo</taxon>
    </lineage>
</organism>
<name>A0A822YGK1_NELNU</name>